<evidence type="ECO:0000313" key="2">
    <source>
        <dbReference type="Proteomes" id="UP000799324"/>
    </source>
</evidence>
<dbReference type="Proteomes" id="UP000799324">
    <property type="component" value="Unassembled WGS sequence"/>
</dbReference>
<reference evidence="1" key="1">
    <citation type="journal article" date="2020" name="Stud. Mycol.">
        <title>101 Dothideomycetes genomes: a test case for predicting lifestyles and emergence of pathogens.</title>
        <authorList>
            <person name="Haridas S."/>
            <person name="Albert R."/>
            <person name="Binder M."/>
            <person name="Bloem J."/>
            <person name="Labutti K."/>
            <person name="Salamov A."/>
            <person name="Andreopoulos B."/>
            <person name="Baker S."/>
            <person name="Barry K."/>
            <person name="Bills G."/>
            <person name="Bluhm B."/>
            <person name="Cannon C."/>
            <person name="Castanera R."/>
            <person name="Culley D."/>
            <person name="Daum C."/>
            <person name="Ezra D."/>
            <person name="Gonzalez J."/>
            <person name="Henrissat B."/>
            <person name="Kuo A."/>
            <person name="Liang C."/>
            <person name="Lipzen A."/>
            <person name="Lutzoni F."/>
            <person name="Magnuson J."/>
            <person name="Mondo S."/>
            <person name="Nolan M."/>
            <person name="Ohm R."/>
            <person name="Pangilinan J."/>
            <person name="Park H.-J."/>
            <person name="Ramirez L."/>
            <person name="Alfaro M."/>
            <person name="Sun H."/>
            <person name="Tritt A."/>
            <person name="Yoshinaga Y."/>
            <person name="Zwiers L.-H."/>
            <person name="Turgeon B."/>
            <person name="Goodwin S."/>
            <person name="Spatafora J."/>
            <person name="Crous P."/>
            <person name="Grigoriev I."/>
        </authorList>
    </citation>
    <scope>NUCLEOTIDE SEQUENCE</scope>
    <source>
        <strain evidence="1">CBS 122681</strain>
    </source>
</reference>
<keyword evidence="2" id="KW-1185">Reference proteome</keyword>
<accession>A0A6A6TFV8</accession>
<sequence>MRKHDEALKQAQKQAVQRSDRILKDSGYPDKTGVPEKLVDLLRKWLIKSLEIELCATSPDCTCGKAPTEKRQLDCMKSLKEDCELVLGSTRPSLRQTDEERELCHACILAGHLVILVGIVYERNEAMRNDEPYSTEAREKIFEKVVVVKRDLNEARSENEVLYKVFADFIGKTLESIEKSTSAETILHTARE</sequence>
<dbReference type="AlphaFoldDB" id="A0A6A6TFV8"/>
<gene>
    <name evidence="1" type="ORF">K491DRAFT_714150</name>
</gene>
<protein>
    <submittedName>
        <fullName evidence="1">Uncharacterized protein</fullName>
    </submittedName>
</protein>
<name>A0A6A6TFV8_9PLEO</name>
<organism evidence="1 2">
    <name type="scientific">Lophiostoma macrostomum CBS 122681</name>
    <dbReference type="NCBI Taxonomy" id="1314788"/>
    <lineage>
        <taxon>Eukaryota</taxon>
        <taxon>Fungi</taxon>
        <taxon>Dikarya</taxon>
        <taxon>Ascomycota</taxon>
        <taxon>Pezizomycotina</taxon>
        <taxon>Dothideomycetes</taxon>
        <taxon>Pleosporomycetidae</taxon>
        <taxon>Pleosporales</taxon>
        <taxon>Lophiostomataceae</taxon>
        <taxon>Lophiostoma</taxon>
    </lineage>
</organism>
<dbReference type="EMBL" id="MU004321">
    <property type="protein sequence ID" value="KAF2657858.1"/>
    <property type="molecule type" value="Genomic_DNA"/>
</dbReference>
<proteinExistence type="predicted"/>
<evidence type="ECO:0000313" key="1">
    <source>
        <dbReference type="EMBL" id="KAF2657858.1"/>
    </source>
</evidence>